<dbReference type="Gene3D" id="2.40.30.10">
    <property type="entry name" value="Translation factors"/>
    <property type="match status" value="1"/>
</dbReference>
<dbReference type="InterPro" id="IPR007037">
    <property type="entry name" value="SIP_rossman_dom"/>
</dbReference>
<dbReference type="Gene3D" id="3.40.50.80">
    <property type="entry name" value="Nucleotide-binding domain of ferredoxin-NADP reductase (FNR) module"/>
    <property type="match status" value="1"/>
</dbReference>
<dbReference type="PANTHER" id="PTHR30157:SF0">
    <property type="entry name" value="NADPH-DEPENDENT FERRIC-CHELATE REDUCTASE"/>
    <property type="match status" value="1"/>
</dbReference>
<dbReference type="InterPro" id="IPR017927">
    <property type="entry name" value="FAD-bd_FR_type"/>
</dbReference>
<name>A0A376AJW8_9HYPH</name>
<dbReference type="Pfam" id="PF04954">
    <property type="entry name" value="SIP"/>
    <property type="match status" value="1"/>
</dbReference>
<evidence type="ECO:0000313" key="3">
    <source>
        <dbReference type="EMBL" id="SSC67947.1"/>
    </source>
</evidence>
<dbReference type="InterPro" id="IPR039374">
    <property type="entry name" value="SIP_fam"/>
</dbReference>
<protein>
    <recommendedName>
        <fullName evidence="2">FAD-binding FR-type domain-containing protein</fullName>
    </recommendedName>
</protein>
<dbReference type="InterPro" id="IPR013113">
    <property type="entry name" value="SIP_FAD-bd"/>
</dbReference>
<dbReference type="OrthoDB" id="9814826at2"/>
<dbReference type="RefSeq" id="WP_115670482.1">
    <property type="nucleotide sequence ID" value="NZ_UEYP01000005.1"/>
</dbReference>
<proteinExistence type="inferred from homology"/>
<dbReference type="CDD" id="cd06193">
    <property type="entry name" value="siderophore_interacting"/>
    <property type="match status" value="1"/>
</dbReference>
<dbReference type="InterPro" id="IPR014543">
    <property type="entry name" value="UCP028291"/>
</dbReference>
<evidence type="ECO:0000259" key="2">
    <source>
        <dbReference type="PROSITE" id="PS51384"/>
    </source>
</evidence>
<dbReference type="EMBL" id="UEYP01000005">
    <property type="protein sequence ID" value="SSC67947.1"/>
    <property type="molecule type" value="Genomic_DNA"/>
</dbReference>
<organism evidence="3 4">
    <name type="scientific">Ciceribacter selenitireducens ATCC BAA-1503</name>
    <dbReference type="NCBI Taxonomy" id="1336235"/>
    <lineage>
        <taxon>Bacteria</taxon>
        <taxon>Pseudomonadati</taxon>
        <taxon>Pseudomonadota</taxon>
        <taxon>Alphaproteobacteria</taxon>
        <taxon>Hyphomicrobiales</taxon>
        <taxon>Rhizobiaceae</taxon>
        <taxon>Ciceribacter</taxon>
    </lineage>
</organism>
<dbReference type="PANTHER" id="PTHR30157">
    <property type="entry name" value="FERRIC REDUCTASE, NADPH-DEPENDENT"/>
    <property type="match status" value="1"/>
</dbReference>
<evidence type="ECO:0000313" key="4">
    <source>
        <dbReference type="Proteomes" id="UP000254764"/>
    </source>
</evidence>
<dbReference type="GO" id="GO:0016491">
    <property type="term" value="F:oxidoreductase activity"/>
    <property type="evidence" value="ECO:0007669"/>
    <property type="project" value="InterPro"/>
</dbReference>
<evidence type="ECO:0000256" key="1">
    <source>
        <dbReference type="ARBA" id="ARBA00035644"/>
    </source>
</evidence>
<dbReference type="InterPro" id="IPR017938">
    <property type="entry name" value="Riboflavin_synthase-like_b-brl"/>
</dbReference>
<comment type="similarity">
    <text evidence="1">Belongs to the SIP oxidoreductase family.</text>
</comment>
<keyword evidence="4" id="KW-1185">Reference proteome</keyword>
<reference evidence="4" key="1">
    <citation type="submission" date="2018-07" db="EMBL/GenBank/DDBJ databases">
        <authorList>
            <person name="Peiro R."/>
            <person name="Begona"/>
            <person name="Cbmso G."/>
            <person name="Lopez M."/>
            <person name="Gonzalez S."/>
        </authorList>
    </citation>
    <scope>NUCLEOTIDE SEQUENCE [LARGE SCALE GENOMIC DNA]</scope>
</reference>
<dbReference type="Gene3D" id="3.30.310.50">
    <property type="entry name" value="Alpha-D-phosphohexomutase, C-terminal domain"/>
    <property type="match status" value="1"/>
</dbReference>
<dbReference type="Proteomes" id="UP000254764">
    <property type="component" value="Unassembled WGS sequence"/>
</dbReference>
<dbReference type="AlphaFoldDB" id="A0A376AJW8"/>
<dbReference type="InterPro" id="IPR039261">
    <property type="entry name" value="FNR_nucleotide-bd"/>
</dbReference>
<gene>
    <name evidence="3" type="ORF">RHIZ70_3655</name>
</gene>
<feature type="domain" description="FAD-binding FR-type" evidence="2">
    <location>
        <begin position="106"/>
        <end position="232"/>
    </location>
</feature>
<accession>A0A376AJW8</accession>
<dbReference type="Pfam" id="PF09981">
    <property type="entry name" value="DUF2218"/>
    <property type="match status" value="1"/>
</dbReference>
<dbReference type="PROSITE" id="PS51384">
    <property type="entry name" value="FAD_FR"/>
    <property type="match status" value="1"/>
</dbReference>
<dbReference type="Pfam" id="PF08021">
    <property type="entry name" value="FAD_binding_9"/>
    <property type="match status" value="1"/>
</dbReference>
<sequence length="359" mass="39745">MTGTQQFTLSGTALPKDVAGMLDEICEHFVEHSDVQRNENQVLLRSEIGSAGIRAEGDRLLIELACPTAETLQLTRTMLAEHLFYFAGDDPFELNWSDPPPQTRLANLQEAIVVSVEDVTPRMRRVKVACADVSPYIDGDMHVRLLVPPRGRPPVWPGIRADGRLAWPEGEDALLARVYTIRAVDVERRELWIDILQHPAPGVRTPGADFARDALPGDKVALLGPGGGGHPRAQSIFLAGDETALPAIARIAAEAEPGTRLRAIIEVEDEAEEQPLPSQGSLEVRWLHRARYPAGATTVLADEAMAAIGSLDAETFIWAACEKKELRSIRSFLKARQPDRKAKYLAWYWWRGRDSDSLR</sequence>
<dbReference type="SUPFAM" id="SSF63380">
    <property type="entry name" value="Riboflavin synthase domain-like"/>
    <property type="match status" value="1"/>
</dbReference>